<reference evidence="2" key="5">
    <citation type="journal article" date="2021" name="G3 (Bethesda)">
        <title>Aegilops tauschii genome assembly Aet v5.0 features greater sequence contiguity and improved annotation.</title>
        <authorList>
            <person name="Wang L."/>
            <person name="Zhu T."/>
            <person name="Rodriguez J.C."/>
            <person name="Deal K.R."/>
            <person name="Dubcovsky J."/>
            <person name="McGuire P.E."/>
            <person name="Lux T."/>
            <person name="Spannagl M."/>
            <person name="Mayer K.F.X."/>
            <person name="Baldrich P."/>
            <person name="Meyers B.C."/>
            <person name="Huo N."/>
            <person name="Gu Y.Q."/>
            <person name="Zhou H."/>
            <person name="Devos K.M."/>
            <person name="Bennetzen J.L."/>
            <person name="Unver T."/>
            <person name="Budak H."/>
            <person name="Gulick P.J."/>
            <person name="Galiba G."/>
            <person name="Kalapos B."/>
            <person name="Nelson D.R."/>
            <person name="Li P."/>
            <person name="You F.M."/>
            <person name="Luo M.C."/>
            <person name="Dvorak J."/>
        </authorList>
    </citation>
    <scope>NUCLEOTIDE SEQUENCE [LARGE SCALE GENOMIC DNA]</scope>
    <source>
        <strain evidence="2">cv. AL8/78</strain>
    </source>
</reference>
<feature type="compositionally biased region" description="Low complexity" evidence="1">
    <location>
        <begin position="1"/>
        <end position="21"/>
    </location>
</feature>
<reference evidence="3" key="2">
    <citation type="journal article" date="2017" name="Nat. Plants">
        <title>The Aegilops tauschii genome reveals multiple impacts of transposons.</title>
        <authorList>
            <person name="Zhao G."/>
            <person name="Zou C."/>
            <person name="Li K."/>
            <person name="Wang K."/>
            <person name="Li T."/>
            <person name="Gao L."/>
            <person name="Zhang X."/>
            <person name="Wang H."/>
            <person name="Yang Z."/>
            <person name="Liu X."/>
            <person name="Jiang W."/>
            <person name="Mao L."/>
            <person name="Kong X."/>
            <person name="Jiao Y."/>
            <person name="Jia J."/>
        </authorList>
    </citation>
    <scope>NUCLEOTIDE SEQUENCE [LARGE SCALE GENOMIC DNA]</scope>
    <source>
        <strain evidence="3">cv. AL8/78</strain>
    </source>
</reference>
<sequence>AAARPSRLLPAAASSPAAALSHPHRPPATSHPSFSASSPWPPCARAEERLGRTRGAEQQPAAPRPCRVVAQMRPLPALYAPVGLDPTLAGGARVEERGLDPESAGGGEQQPARLVASDPPSLLVAPPPGWTMDLIVPSESHTNSSNQELQ</sequence>
<reference evidence="3" key="1">
    <citation type="journal article" date="2014" name="Science">
        <title>Ancient hybridizations among the ancestral genomes of bread wheat.</title>
        <authorList>
            <consortium name="International Wheat Genome Sequencing Consortium,"/>
            <person name="Marcussen T."/>
            <person name="Sandve S.R."/>
            <person name="Heier L."/>
            <person name="Spannagl M."/>
            <person name="Pfeifer M."/>
            <person name="Jakobsen K.S."/>
            <person name="Wulff B.B."/>
            <person name="Steuernagel B."/>
            <person name="Mayer K.F."/>
            <person name="Olsen O.A."/>
        </authorList>
    </citation>
    <scope>NUCLEOTIDE SEQUENCE [LARGE SCALE GENOMIC DNA]</scope>
    <source>
        <strain evidence="3">cv. AL8/78</strain>
    </source>
</reference>
<name>A0A453CEE0_AEGTS</name>
<feature type="region of interest" description="Disordered" evidence="1">
    <location>
        <begin position="80"/>
        <end position="150"/>
    </location>
</feature>
<dbReference type="AlphaFoldDB" id="A0A453CEE0"/>
<feature type="region of interest" description="Disordered" evidence="1">
    <location>
        <begin position="1"/>
        <end position="67"/>
    </location>
</feature>
<proteinExistence type="predicted"/>
<feature type="compositionally biased region" description="Basic and acidic residues" evidence="1">
    <location>
        <begin position="45"/>
        <end position="55"/>
    </location>
</feature>
<dbReference type="EnsemblPlants" id="AET2Gv20816100.23">
    <property type="protein sequence ID" value="AET2Gv20816100.23"/>
    <property type="gene ID" value="AET2Gv20816100"/>
</dbReference>
<dbReference type="Proteomes" id="UP000015105">
    <property type="component" value="Chromosome 2D"/>
</dbReference>
<keyword evidence="3" id="KW-1185">Reference proteome</keyword>
<protein>
    <submittedName>
        <fullName evidence="2">Uncharacterized protein</fullName>
    </submittedName>
</protein>
<accession>A0A453CEE0</accession>
<evidence type="ECO:0000256" key="1">
    <source>
        <dbReference type="SAM" id="MobiDB-lite"/>
    </source>
</evidence>
<evidence type="ECO:0000313" key="3">
    <source>
        <dbReference type="Proteomes" id="UP000015105"/>
    </source>
</evidence>
<reference evidence="2" key="4">
    <citation type="submission" date="2019-03" db="UniProtKB">
        <authorList>
            <consortium name="EnsemblPlants"/>
        </authorList>
    </citation>
    <scope>IDENTIFICATION</scope>
</reference>
<organism evidence="2 3">
    <name type="scientific">Aegilops tauschii subsp. strangulata</name>
    <name type="common">Goatgrass</name>
    <dbReference type="NCBI Taxonomy" id="200361"/>
    <lineage>
        <taxon>Eukaryota</taxon>
        <taxon>Viridiplantae</taxon>
        <taxon>Streptophyta</taxon>
        <taxon>Embryophyta</taxon>
        <taxon>Tracheophyta</taxon>
        <taxon>Spermatophyta</taxon>
        <taxon>Magnoliopsida</taxon>
        <taxon>Liliopsida</taxon>
        <taxon>Poales</taxon>
        <taxon>Poaceae</taxon>
        <taxon>BOP clade</taxon>
        <taxon>Pooideae</taxon>
        <taxon>Triticodae</taxon>
        <taxon>Triticeae</taxon>
        <taxon>Triticinae</taxon>
        <taxon>Aegilops</taxon>
    </lineage>
</organism>
<feature type="compositionally biased region" description="Polar residues" evidence="1">
    <location>
        <begin position="139"/>
        <end position="150"/>
    </location>
</feature>
<evidence type="ECO:0000313" key="2">
    <source>
        <dbReference type="EnsemblPlants" id="AET2Gv20816100.23"/>
    </source>
</evidence>
<reference evidence="2" key="3">
    <citation type="journal article" date="2017" name="Nature">
        <title>Genome sequence of the progenitor of the wheat D genome Aegilops tauschii.</title>
        <authorList>
            <person name="Luo M.C."/>
            <person name="Gu Y.Q."/>
            <person name="Puiu D."/>
            <person name="Wang H."/>
            <person name="Twardziok S.O."/>
            <person name="Deal K.R."/>
            <person name="Huo N."/>
            <person name="Zhu T."/>
            <person name="Wang L."/>
            <person name="Wang Y."/>
            <person name="McGuire P.E."/>
            <person name="Liu S."/>
            <person name="Long H."/>
            <person name="Ramasamy R.K."/>
            <person name="Rodriguez J.C."/>
            <person name="Van S.L."/>
            <person name="Yuan L."/>
            <person name="Wang Z."/>
            <person name="Xia Z."/>
            <person name="Xiao L."/>
            <person name="Anderson O.D."/>
            <person name="Ouyang S."/>
            <person name="Liang Y."/>
            <person name="Zimin A.V."/>
            <person name="Pertea G."/>
            <person name="Qi P."/>
            <person name="Bennetzen J.L."/>
            <person name="Dai X."/>
            <person name="Dawson M.W."/>
            <person name="Muller H.G."/>
            <person name="Kugler K."/>
            <person name="Rivarola-Duarte L."/>
            <person name="Spannagl M."/>
            <person name="Mayer K.F.X."/>
            <person name="Lu F.H."/>
            <person name="Bevan M.W."/>
            <person name="Leroy P."/>
            <person name="Li P."/>
            <person name="You F.M."/>
            <person name="Sun Q."/>
            <person name="Liu Z."/>
            <person name="Lyons E."/>
            <person name="Wicker T."/>
            <person name="Salzberg S.L."/>
            <person name="Devos K.M."/>
            <person name="Dvorak J."/>
        </authorList>
    </citation>
    <scope>NUCLEOTIDE SEQUENCE [LARGE SCALE GENOMIC DNA]</scope>
    <source>
        <strain evidence="2">cv. AL8/78</strain>
    </source>
</reference>
<dbReference type="Gramene" id="AET2Gv20816100.23">
    <property type="protein sequence ID" value="AET2Gv20816100.23"/>
    <property type="gene ID" value="AET2Gv20816100"/>
</dbReference>